<organism evidence="5 6">
    <name type="scientific">Virgibacillus natechei</name>
    <dbReference type="NCBI Taxonomy" id="1216297"/>
    <lineage>
        <taxon>Bacteria</taxon>
        <taxon>Bacillati</taxon>
        <taxon>Bacillota</taxon>
        <taxon>Bacilli</taxon>
        <taxon>Bacillales</taxon>
        <taxon>Bacillaceae</taxon>
        <taxon>Virgibacillus</taxon>
    </lineage>
</organism>
<reference evidence="5 6" key="1">
    <citation type="submission" date="2021-03" db="EMBL/GenBank/DDBJ databases">
        <title>Genomic Encyclopedia of Type Strains, Phase IV (KMG-IV): sequencing the most valuable type-strain genomes for metagenomic binning, comparative biology and taxonomic classification.</title>
        <authorList>
            <person name="Goeker M."/>
        </authorList>
    </citation>
    <scope>NUCLEOTIDE SEQUENCE [LARGE SCALE GENOMIC DNA]</scope>
    <source>
        <strain evidence="5 6">DSM 25609</strain>
    </source>
</reference>
<evidence type="ECO:0000259" key="4">
    <source>
        <dbReference type="PROSITE" id="PS51000"/>
    </source>
</evidence>
<evidence type="ECO:0000313" key="6">
    <source>
        <dbReference type="Proteomes" id="UP001519345"/>
    </source>
</evidence>
<dbReference type="InterPro" id="IPR014036">
    <property type="entry name" value="DeoR-like_C"/>
</dbReference>
<dbReference type="PRINTS" id="PR00037">
    <property type="entry name" value="HTHLACR"/>
</dbReference>
<dbReference type="RefSeq" id="WP_209461715.1">
    <property type="nucleotide sequence ID" value="NZ_CP110224.1"/>
</dbReference>
<dbReference type="InterPro" id="IPR037171">
    <property type="entry name" value="NagB/RpiA_transferase-like"/>
</dbReference>
<dbReference type="SUPFAM" id="SSF46785">
    <property type="entry name" value="Winged helix' DNA-binding domain"/>
    <property type="match status" value="1"/>
</dbReference>
<dbReference type="PROSITE" id="PS00894">
    <property type="entry name" value="HTH_DEOR_1"/>
    <property type="match status" value="1"/>
</dbReference>
<proteinExistence type="predicted"/>
<keyword evidence="2" id="KW-0238">DNA-binding</keyword>
<dbReference type="PANTHER" id="PTHR30363">
    <property type="entry name" value="HTH-TYPE TRANSCRIPTIONAL REGULATOR SRLR-RELATED"/>
    <property type="match status" value="1"/>
</dbReference>
<gene>
    <name evidence="5" type="ORF">J2Z83_000586</name>
</gene>
<feature type="domain" description="HTH deoR-type" evidence="4">
    <location>
        <begin position="3"/>
        <end position="58"/>
    </location>
</feature>
<evidence type="ECO:0000256" key="2">
    <source>
        <dbReference type="ARBA" id="ARBA00023125"/>
    </source>
</evidence>
<protein>
    <submittedName>
        <fullName evidence="5">DeoR family fructose operon transcriptional repressor</fullName>
    </submittedName>
</protein>
<evidence type="ECO:0000313" key="5">
    <source>
        <dbReference type="EMBL" id="MBP1968494.1"/>
    </source>
</evidence>
<dbReference type="PROSITE" id="PS51000">
    <property type="entry name" value="HTH_DEOR_2"/>
    <property type="match status" value="1"/>
</dbReference>
<dbReference type="Pfam" id="PF00455">
    <property type="entry name" value="DeoRC"/>
    <property type="match status" value="1"/>
</dbReference>
<dbReference type="InterPro" id="IPR001034">
    <property type="entry name" value="DeoR_HTH"/>
</dbReference>
<dbReference type="InterPro" id="IPR036390">
    <property type="entry name" value="WH_DNA-bd_sf"/>
</dbReference>
<dbReference type="PANTHER" id="PTHR30363:SF56">
    <property type="entry name" value="TRANSCRIPTIONAL REGULATOR, DEOR FAMILY"/>
    <property type="match status" value="1"/>
</dbReference>
<sequence length="248" mass="27870">MLTTERHAIIIDLLKQKQTITIQEITEITAASESTIRRDLTELERQNKLARIHGGATWTERKQQELSVSEKSSQNLEAKMAIAKEAASLVQNGDCIYLDAGTTTFQMIPYLKEKDIVVVTNGLTHIESLIEHEITSYLTGGKIKMKTRALIGPQAVQNLQRYRFDKCFIGINGFKFGIGYTTPDPEEAIMKQTAQNLSNQSYVLTDHSKYQKTNFAKISELEDATIITSNLSESDRLALQKLTTVRSV</sequence>
<comment type="caution">
    <text evidence="5">The sequence shown here is derived from an EMBL/GenBank/DDBJ whole genome shotgun (WGS) entry which is preliminary data.</text>
</comment>
<dbReference type="Gene3D" id="1.10.10.10">
    <property type="entry name" value="Winged helix-like DNA-binding domain superfamily/Winged helix DNA-binding domain"/>
    <property type="match status" value="1"/>
</dbReference>
<name>A0ABS4IC35_9BACI</name>
<dbReference type="SMART" id="SM01134">
    <property type="entry name" value="DeoRC"/>
    <property type="match status" value="1"/>
</dbReference>
<dbReference type="Pfam" id="PF08220">
    <property type="entry name" value="HTH_DeoR"/>
    <property type="match status" value="1"/>
</dbReference>
<keyword evidence="1" id="KW-0805">Transcription regulation</keyword>
<keyword evidence="6" id="KW-1185">Reference proteome</keyword>
<accession>A0ABS4IC35</accession>
<evidence type="ECO:0000256" key="1">
    <source>
        <dbReference type="ARBA" id="ARBA00023015"/>
    </source>
</evidence>
<dbReference type="InterPro" id="IPR050313">
    <property type="entry name" value="Carb_Metab_HTH_regulators"/>
</dbReference>
<dbReference type="SMART" id="SM00420">
    <property type="entry name" value="HTH_DEOR"/>
    <property type="match status" value="1"/>
</dbReference>
<dbReference type="InterPro" id="IPR036388">
    <property type="entry name" value="WH-like_DNA-bd_sf"/>
</dbReference>
<evidence type="ECO:0000256" key="3">
    <source>
        <dbReference type="ARBA" id="ARBA00023163"/>
    </source>
</evidence>
<dbReference type="Proteomes" id="UP001519345">
    <property type="component" value="Unassembled WGS sequence"/>
</dbReference>
<dbReference type="SUPFAM" id="SSF100950">
    <property type="entry name" value="NagB/RpiA/CoA transferase-like"/>
    <property type="match status" value="1"/>
</dbReference>
<keyword evidence="3" id="KW-0804">Transcription</keyword>
<dbReference type="Gene3D" id="3.40.50.1360">
    <property type="match status" value="1"/>
</dbReference>
<dbReference type="InterPro" id="IPR018356">
    <property type="entry name" value="Tscrpt_reg_HTH_DeoR_CS"/>
</dbReference>
<dbReference type="EMBL" id="JAGGKX010000002">
    <property type="protein sequence ID" value="MBP1968494.1"/>
    <property type="molecule type" value="Genomic_DNA"/>
</dbReference>